<dbReference type="SUPFAM" id="SSF55120">
    <property type="entry name" value="Pseudouridine synthase"/>
    <property type="match status" value="1"/>
</dbReference>
<dbReference type="GO" id="GO:0005886">
    <property type="term" value="C:plasma membrane"/>
    <property type="evidence" value="ECO:0007669"/>
    <property type="project" value="TreeGrafter"/>
</dbReference>
<name>A0A5A8CAM3_CAFRO</name>
<dbReference type="Gene3D" id="2.30.29.30">
    <property type="entry name" value="Pleckstrin-homology domain (PH domain)/Phosphotyrosine-binding domain (PTB)"/>
    <property type="match status" value="1"/>
</dbReference>
<gene>
    <name evidence="3" type="ORF">FNF29_06158</name>
</gene>
<dbReference type="Gene3D" id="3.10.20.90">
    <property type="entry name" value="Phosphatidylinositol 3-kinase Catalytic Subunit, Chain A, domain 1"/>
    <property type="match status" value="1"/>
</dbReference>
<dbReference type="InterPro" id="IPR051594">
    <property type="entry name" value="KRIT1/FRMD8"/>
</dbReference>
<dbReference type="InterPro" id="IPR011993">
    <property type="entry name" value="PH-like_dom_sf"/>
</dbReference>
<dbReference type="GO" id="GO:0003723">
    <property type="term" value="F:RNA binding"/>
    <property type="evidence" value="ECO:0007669"/>
    <property type="project" value="InterPro"/>
</dbReference>
<dbReference type="CDD" id="cd14473">
    <property type="entry name" value="FERM_B-lobe"/>
    <property type="match status" value="1"/>
</dbReference>
<dbReference type="Gene3D" id="3.30.70.580">
    <property type="entry name" value="Pseudouridine synthase I, catalytic domain, N-terminal subdomain"/>
    <property type="match status" value="1"/>
</dbReference>
<dbReference type="Gene3D" id="1.20.80.10">
    <property type="match status" value="1"/>
</dbReference>
<proteinExistence type="predicted"/>
<protein>
    <recommendedName>
        <fullName evidence="2">FERM domain-containing protein</fullName>
    </recommendedName>
</protein>
<dbReference type="Proteomes" id="UP000323011">
    <property type="component" value="Unassembled WGS sequence"/>
</dbReference>
<keyword evidence="4" id="KW-1185">Reference proteome</keyword>
<dbReference type="Pfam" id="PF00612">
    <property type="entry name" value="IQ"/>
    <property type="match status" value="2"/>
</dbReference>
<evidence type="ECO:0000256" key="1">
    <source>
        <dbReference type="ARBA" id="ARBA00023235"/>
    </source>
</evidence>
<dbReference type="GO" id="GO:0001522">
    <property type="term" value="P:pseudouridine synthesis"/>
    <property type="evidence" value="ECO:0007669"/>
    <property type="project" value="InterPro"/>
</dbReference>
<dbReference type="InterPro" id="IPR020103">
    <property type="entry name" value="PsdUridine_synth_cat_dom_sf"/>
</dbReference>
<evidence type="ECO:0000313" key="4">
    <source>
        <dbReference type="Proteomes" id="UP000323011"/>
    </source>
</evidence>
<dbReference type="InterPro" id="IPR019748">
    <property type="entry name" value="FERM_central"/>
</dbReference>
<dbReference type="InterPro" id="IPR000048">
    <property type="entry name" value="IQ_motif_EF-hand-BS"/>
</dbReference>
<dbReference type="Gene3D" id="1.20.5.190">
    <property type="match status" value="1"/>
</dbReference>
<dbReference type="SUPFAM" id="SSF47031">
    <property type="entry name" value="Second domain of FERM"/>
    <property type="match status" value="1"/>
</dbReference>
<dbReference type="AlphaFoldDB" id="A0A5A8CAM3"/>
<feature type="domain" description="FERM" evidence="2">
    <location>
        <begin position="180"/>
        <end position="498"/>
    </location>
</feature>
<evidence type="ECO:0000313" key="3">
    <source>
        <dbReference type="EMBL" id="KAA0149070.1"/>
    </source>
</evidence>
<dbReference type="EMBL" id="VLTN01000046">
    <property type="protein sequence ID" value="KAA0149070.1"/>
    <property type="molecule type" value="Genomic_DNA"/>
</dbReference>
<keyword evidence="1" id="KW-0413">Isomerase</keyword>
<dbReference type="GO" id="GO:0009982">
    <property type="term" value="F:pseudouridine synthase activity"/>
    <property type="evidence" value="ECO:0007669"/>
    <property type="project" value="InterPro"/>
</dbReference>
<organism evidence="3 4">
    <name type="scientific">Cafeteria roenbergensis</name>
    <name type="common">Marine flagellate</name>
    <dbReference type="NCBI Taxonomy" id="33653"/>
    <lineage>
        <taxon>Eukaryota</taxon>
        <taxon>Sar</taxon>
        <taxon>Stramenopiles</taxon>
        <taxon>Bigyra</taxon>
        <taxon>Opalozoa</taxon>
        <taxon>Bicosoecida</taxon>
        <taxon>Cafeteriaceae</taxon>
        <taxon>Cafeteria</taxon>
    </lineage>
</organism>
<comment type="caution">
    <text evidence="3">The sequence shown here is derived from an EMBL/GenBank/DDBJ whole genome shotgun (WGS) entry which is preliminary data.</text>
</comment>
<dbReference type="PROSITE" id="PS50096">
    <property type="entry name" value="IQ"/>
    <property type="match status" value="2"/>
</dbReference>
<dbReference type="PANTHER" id="PTHR13283">
    <property type="entry name" value="KREV INTERACTION TRAPPED 1-RELATED"/>
    <property type="match status" value="1"/>
</dbReference>
<dbReference type="OMA" id="HNEATHT"/>
<reference evidence="3 4" key="1">
    <citation type="submission" date="2019-07" db="EMBL/GenBank/DDBJ databases">
        <title>Genomes of Cafeteria roenbergensis.</title>
        <authorList>
            <person name="Fischer M.G."/>
            <person name="Hackl T."/>
            <person name="Roman M."/>
        </authorList>
    </citation>
    <scope>NUCLEOTIDE SEQUENCE [LARGE SCALE GENOMIC DNA]</scope>
    <source>
        <strain evidence="3 4">BVI</strain>
    </source>
</reference>
<dbReference type="InterPro" id="IPR020094">
    <property type="entry name" value="TruA/RsuA/RluB/E/F_N"/>
</dbReference>
<dbReference type="SMART" id="SM00015">
    <property type="entry name" value="IQ"/>
    <property type="match status" value="2"/>
</dbReference>
<dbReference type="SMART" id="SM00295">
    <property type="entry name" value="B41"/>
    <property type="match status" value="1"/>
</dbReference>
<dbReference type="Pfam" id="PF00373">
    <property type="entry name" value="FERM_M"/>
    <property type="match status" value="1"/>
</dbReference>
<dbReference type="InterPro" id="IPR014352">
    <property type="entry name" value="FERM/acyl-CoA-bd_prot_sf"/>
</dbReference>
<dbReference type="InterPro" id="IPR035963">
    <property type="entry name" value="FERM_2"/>
</dbReference>
<evidence type="ECO:0000259" key="2">
    <source>
        <dbReference type="PROSITE" id="PS50057"/>
    </source>
</evidence>
<dbReference type="PANTHER" id="PTHR13283:SF10">
    <property type="entry name" value="FERM DOMAIN-CONTAINING PROTEIN 8"/>
    <property type="match status" value="1"/>
</dbReference>
<dbReference type="InterPro" id="IPR000299">
    <property type="entry name" value="FERM_domain"/>
</dbReference>
<accession>A0A5A8CAM3</accession>
<dbReference type="InterPro" id="IPR019749">
    <property type="entry name" value="Band_41_domain"/>
</dbReference>
<sequence>MQSPSAAGPHKADERVHALFQLGFHGDGLSGWQEQSPSSGDSTVQAIFRRALLDVLGPARVSGEAPVCRAASRLDAGVSSDALLVHAALPLTAPASVQRDPAALLAALNAALTRALVVRRVALRAPAQVIVQSVVRVKTYSYYLRVGRHASAQTAAVGSGAFFCAGRRRQMSLRRIDGKVCIVVHLLDNSSRQLLVEDASTVHDVLTDLAVKQNIKPFPGMNNVFGLCEARDGVNMGMCLPIGTPIVPIVSSWLANKVSDTAKFVFKIRLFANVVRAPEDKSLCYMSFIQGVYEVITGILPVTADEAISLAALQMQVKFGNSKPTVHTKGFLSRSGQLKGMVPAPLLLRRAMSAWDEDILARHRLLNADARANPMRLYCRMLLSRDFYGAEYFSAGQSFSSAMPESVVLAVGLSGVHVLTLEDKRILDHYSFAEINRWGFTSDPTFYVDLKAQMSRPDAQSTIKPTAEAGNRFTFTTKHGRDASDLLTAYATRILEEINARRDAGGAAAAAASSGAAGGAGAAGSGRAAAAAIALDEAATRIQAMVRGARVREDLQREAAAVRIQALMRGNLARMEFDRMLEEAEAEFDE</sequence>
<dbReference type="PROSITE" id="PS50057">
    <property type="entry name" value="FERM_3"/>
    <property type="match status" value="1"/>
</dbReference>